<dbReference type="KEGG" id="nsm:JO391_04885"/>
<feature type="transmembrane region" description="Helical" evidence="6">
    <location>
        <begin position="131"/>
        <end position="147"/>
    </location>
</feature>
<feature type="transmembrane region" description="Helical" evidence="6">
    <location>
        <begin position="245"/>
        <end position="266"/>
    </location>
</feature>
<feature type="transmembrane region" description="Helical" evidence="6">
    <location>
        <begin position="49"/>
        <end position="68"/>
    </location>
</feature>
<evidence type="ECO:0000256" key="3">
    <source>
        <dbReference type="ARBA" id="ARBA00022692"/>
    </source>
</evidence>
<feature type="transmembrane region" description="Helical" evidence="6">
    <location>
        <begin position="217"/>
        <end position="238"/>
    </location>
</feature>
<dbReference type="PANTHER" id="PTHR22911">
    <property type="entry name" value="ACYL-MALONYL CONDENSING ENZYME-RELATED"/>
    <property type="match status" value="1"/>
</dbReference>
<dbReference type="GO" id="GO:0016020">
    <property type="term" value="C:membrane"/>
    <property type="evidence" value="ECO:0007669"/>
    <property type="project" value="UniProtKB-SubCell"/>
</dbReference>
<comment type="subcellular location">
    <subcellularLocation>
        <location evidence="1">Membrane</location>
        <topology evidence="1">Multi-pass membrane protein</topology>
    </subcellularLocation>
</comment>
<feature type="transmembrane region" description="Helical" evidence="6">
    <location>
        <begin position="187"/>
        <end position="205"/>
    </location>
</feature>
<evidence type="ECO:0000256" key="5">
    <source>
        <dbReference type="ARBA" id="ARBA00023136"/>
    </source>
</evidence>
<dbReference type="Gene3D" id="1.10.3730.20">
    <property type="match status" value="1"/>
</dbReference>
<dbReference type="InterPro" id="IPR000620">
    <property type="entry name" value="EamA_dom"/>
</dbReference>
<evidence type="ECO:0000256" key="6">
    <source>
        <dbReference type="SAM" id="Phobius"/>
    </source>
</evidence>
<protein>
    <submittedName>
        <fullName evidence="8">DMT family transporter</fullName>
    </submittedName>
</protein>
<dbReference type="Pfam" id="PF00892">
    <property type="entry name" value="EamA"/>
    <property type="match status" value="2"/>
</dbReference>
<evidence type="ECO:0000256" key="4">
    <source>
        <dbReference type="ARBA" id="ARBA00022989"/>
    </source>
</evidence>
<evidence type="ECO:0000259" key="7">
    <source>
        <dbReference type="Pfam" id="PF00892"/>
    </source>
</evidence>
<evidence type="ECO:0000256" key="1">
    <source>
        <dbReference type="ARBA" id="ARBA00004141"/>
    </source>
</evidence>
<feature type="transmembrane region" description="Helical" evidence="6">
    <location>
        <begin position="16"/>
        <end position="37"/>
    </location>
</feature>
<evidence type="ECO:0000313" key="9">
    <source>
        <dbReference type="Proteomes" id="UP000826300"/>
    </source>
</evidence>
<accession>A0A8G0ZXM3</accession>
<evidence type="ECO:0000313" key="8">
    <source>
        <dbReference type="EMBL" id="QYZ70852.1"/>
    </source>
</evidence>
<organism evidence="8 9">
    <name type="scientific">Neotabrizicola shimadae</name>
    <dbReference type="NCBI Taxonomy" id="2807096"/>
    <lineage>
        <taxon>Bacteria</taxon>
        <taxon>Pseudomonadati</taxon>
        <taxon>Pseudomonadota</taxon>
        <taxon>Alphaproteobacteria</taxon>
        <taxon>Rhodobacterales</taxon>
        <taxon>Paracoccaceae</taxon>
        <taxon>Neotabrizicola</taxon>
    </lineage>
</organism>
<dbReference type="SUPFAM" id="SSF103481">
    <property type="entry name" value="Multidrug resistance efflux transporter EmrE"/>
    <property type="match status" value="2"/>
</dbReference>
<feature type="transmembrane region" description="Helical" evidence="6">
    <location>
        <begin position="92"/>
        <end position="119"/>
    </location>
</feature>
<dbReference type="RefSeq" id="WP_220663069.1">
    <property type="nucleotide sequence ID" value="NZ_CP069370.1"/>
</dbReference>
<feature type="transmembrane region" description="Helical" evidence="6">
    <location>
        <begin position="153"/>
        <end position="175"/>
    </location>
</feature>
<sequence>MLPPAPSRPADRPLTAALWMSGSITAFSAMAIAGRAVAERHDTFEIMTWRSLVGFILVILVAGGLGRLREVRSDRLGSHFMRNLFHFTGQNLWFWALTMIPLAQVFALEFTSPIWVILLSPLVLGERLTRLKVLAAAMGFAGILIATRPDFTAIQPGMVAAAASAICFAATSLMTKALTRGESIVSILFWLTLMQFCFGLILAGWDGVLHLPDSHTLPWLALIGFAGVTAHTCLTTALSMAPASFVVMVDFLRLPVIAVVGAIWYAEPLDPLVIVGAAIILAANLVNLRAQTVPQDRVPNVTKP</sequence>
<evidence type="ECO:0000256" key="2">
    <source>
        <dbReference type="ARBA" id="ARBA00009853"/>
    </source>
</evidence>
<feature type="domain" description="EamA" evidence="7">
    <location>
        <begin position="16"/>
        <end position="147"/>
    </location>
</feature>
<name>A0A8G0ZXM3_9RHOB</name>
<dbReference type="EMBL" id="CP069370">
    <property type="protein sequence ID" value="QYZ70852.1"/>
    <property type="molecule type" value="Genomic_DNA"/>
</dbReference>
<proteinExistence type="inferred from homology"/>
<dbReference type="PANTHER" id="PTHR22911:SF6">
    <property type="entry name" value="SOLUTE CARRIER FAMILY 35 MEMBER G1"/>
    <property type="match status" value="1"/>
</dbReference>
<feature type="domain" description="EamA" evidence="7">
    <location>
        <begin position="156"/>
        <end position="286"/>
    </location>
</feature>
<keyword evidence="3 6" id="KW-0812">Transmembrane</keyword>
<keyword evidence="5 6" id="KW-0472">Membrane</keyword>
<reference evidence="8" key="1">
    <citation type="submission" date="2021-02" db="EMBL/GenBank/DDBJ databases">
        <title>Rhodobacter shimadae sp. nov., an aerobic anoxygenic phototrophic bacterium isolated from a hot spring.</title>
        <authorList>
            <person name="Muramatsu S."/>
            <person name="Haruta S."/>
            <person name="Hirose S."/>
            <person name="Hanada S."/>
        </authorList>
    </citation>
    <scope>NUCLEOTIDE SEQUENCE</scope>
    <source>
        <strain evidence="8">N10</strain>
    </source>
</reference>
<dbReference type="Proteomes" id="UP000826300">
    <property type="component" value="Chromosome"/>
</dbReference>
<feature type="transmembrane region" description="Helical" evidence="6">
    <location>
        <begin position="272"/>
        <end position="290"/>
    </location>
</feature>
<dbReference type="InterPro" id="IPR037185">
    <property type="entry name" value="EmrE-like"/>
</dbReference>
<comment type="similarity">
    <text evidence="2">Belongs to the drug/metabolite transporter (DMT) superfamily. 10 TMS drug/metabolite exporter (DME) (TC 2.A.7.3) family.</text>
</comment>
<keyword evidence="9" id="KW-1185">Reference proteome</keyword>
<keyword evidence="4 6" id="KW-1133">Transmembrane helix</keyword>
<gene>
    <name evidence="8" type="ORF">JO391_04885</name>
</gene>
<dbReference type="AlphaFoldDB" id="A0A8G0ZXM3"/>